<keyword evidence="2" id="KW-1185">Reference proteome</keyword>
<dbReference type="Proteomes" id="UP000789901">
    <property type="component" value="Unassembled WGS sequence"/>
</dbReference>
<reference evidence="1 2" key="1">
    <citation type="submission" date="2021-06" db="EMBL/GenBank/DDBJ databases">
        <authorList>
            <person name="Kallberg Y."/>
            <person name="Tangrot J."/>
            <person name="Rosling A."/>
        </authorList>
    </citation>
    <scope>NUCLEOTIDE SEQUENCE [LARGE SCALE GENOMIC DNA]</scope>
    <source>
        <strain evidence="1 2">120-4 pot B 10/14</strain>
    </source>
</reference>
<protein>
    <submittedName>
        <fullName evidence="1">23518_t:CDS:1</fullName>
    </submittedName>
</protein>
<gene>
    <name evidence="1" type="ORF">GMARGA_LOCUS45129</name>
</gene>
<comment type="caution">
    <text evidence="1">The sequence shown here is derived from an EMBL/GenBank/DDBJ whole genome shotgun (WGS) entry which is preliminary data.</text>
</comment>
<dbReference type="EMBL" id="CAJVQB010158513">
    <property type="protein sequence ID" value="CAG8856308.1"/>
    <property type="molecule type" value="Genomic_DNA"/>
</dbReference>
<evidence type="ECO:0000313" key="2">
    <source>
        <dbReference type="Proteomes" id="UP000789901"/>
    </source>
</evidence>
<organism evidence="1 2">
    <name type="scientific">Gigaspora margarita</name>
    <dbReference type="NCBI Taxonomy" id="4874"/>
    <lineage>
        <taxon>Eukaryota</taxon>
        <taxon>Fungi</taxon>
        <taxon>Fungi incertae sedis</taxon>
        <taxon>Mucoromycota</taxon>
        <taxon>Glomeromycotina</taxon>
        <taxon>Glomeromycetes</taxon>
        <taxon>Diversisporales</taxon>
        <taxon>Gigasporaceae</taxon>
        <taxon>Gigaspora</taxon>
    </lineage>
</organism>
<proteinExistence type="predicted"/>
<feature type="non-terminal residue" evidence="1">
    <location>
        <position position="1"/>
    </location>
</feature>
<evidence type="ECO:0000313" key="1">
    <source>
        <dbReference type="EMBL" id="CAG8856308.1"/>
    </source>
</evidence>
<accession>A0ABN7XLW5</accession>
<sequence length="118" mass="13717">KPYDFPVLKQEFARLKYQELAPQVRNEKIKFEELTTNLKTKTGGSEDIVDWLLRAQKEVIKNNDQSIQGELNAYKKILESKNLTKDELQMLLSKQTELNQLEEHLANLQINEGLANCK</sequence>
<name>A0ABN7XLW5_GIGMA</name>